<dbReference type="GO" id="GO:0003677">
    <property type="term" value="F:DNA binding"/>
    <property type="evidence" value="ECO:0007669"/>
    <property type="project" value="InterPro"/>
</dbReference>
<accession>A0A0F9RCU9</accession>
<gene>
    <name evidence="1" type="ORF">LCGC14_0664380</name>
</gene>
<evidence type="ECO:0000313" key="1">
    <source>
        <dbReference type="EMBL" id="KKN47287.1"/>
    </source>
</evidence>
<dbReference type="EMBL" id="LAZR01001284">
    <property type="protein sequence ID" value="KKN47287.1"/>
    <property type="molecule type" value="Genomic_DNA"/>
</dbReference>
<organism evidence="1">
    <name type="scientific">marine sediment metagenome</name>
    <dbReference type="NCBI Taxonomy" id="412755"/>
    <lineage>
        <taxon>unclassified sequences</taxon>
        <taxon>metagenomes</taxon>
        <taxon>ecological metagenomes</taxon>
    </lineage>
</organism>
<sequence length="111" mass="13072">MGVFKEGDIVIGKVSFADSHIFKIRPTLIIVERFTSNDFVVLYITKTSYSDEYSIPIYANDIETGHIKYIPSYVRVNKPHILPRNKLFNKVAELKEEKMKQITEVWEKYRE</sequence>
<dbReference type="Gene3D" id="2.30.30.110">
    <property type="match status" value="1"/>
</dbReference>
<dbReference type="AlphaFoldDB" id="A0A0F9RCU9"/>
<name>A0A0F9RCU9_9ZZZZ</name>
<dbReference type="InterPro" id="IPR011067">
    <property type="entry name" value="Plasmid_toxin/cell-grow_inhib"/>
</dbReference>
<dbReference type="SUPFAM" id="SSF50118">
    <property type="entry name" value="Cell growth inhibitor/plasmid maintenance toxic component"/>
    <property type="match status" value="1"/>
</dbReference>
<reference evidence="1" key="1">
    <citation type="journal article" date="2015" name="Nature">
        <title>Complex archaea that bridge the gap between prokaryotes and eukaryotes.</title>
        <authorList>
            <person name="Spang A."/>
            <person name="Saw J.H."/>
            <person name="Jorgensen S.L."/>
            <person name="Zaremba-Niedzwiedzka K."/>
            <person name="Martijn J."/>
            <person name="Lind A.E."/>
            <person name="van Eijk R."/>
            <person name="Schleper C."/>
            <person name="Guy L."/>
            <person name="Ettema T.J."/>
        </authorList>
    </citation>
    <scope>NUCLEOTIDE SEQUENCE</scope>
</reference>
<protein>
    <submittedName>
        <fullName evidence="1">Uncharacterized protein</fullName>
    </submittedName>
</protein>
<dbReference type="InterPro" id="IPR003477">
    <property type="entry name" value="PemK-like"/>
</dbReference>
<proteinExistence type="predicted"/>
<dbReference type="Pfam" id="PF02452">
    <property type="entry name" value="PemK_toxin"/>
    <property type="match status" value="1"/>
</dbReference>
<comment type="caution">
    <text evidence="1">The sequence shown here is derived from an EMBL/GenBank/DDBJ whole genome shotgun (WGS) entry which is preliminary data.</text>
</comment>